<evidence type="ECO:0000259" key="4">
    <source>
        <dbReference type="PROSITE" id="PS51077"/>
    </source>
</evidence>
<accession>A0ABP3LNX9</accession>
<keyword evidence="1" id="KW-0805">Transcription regulation</keyword>
<dbReference type="Gene3D" id="1.10.10.10">
    <property type="entry name" value="Winged helix-like DNA-binding domain superfamily/Winged helix DNA-binding domain"/>
    <property type="match status" value="1"/>
</dbReference>
<dbReference type="EMBL" id="BAAAEN010000006">
    <property type="protein sequence ID" value="GAA0504577.1"/>
    <property type="molecule type" value="Genomic_DNA"/>
</dbReference>
<reference evidence="7" key="1">
    <citation type="journal article" date="2019" name="Int. J. Syst. Evol. Microbiol.">
        <title>The Global Catalogue of Microorganisms (GCM) 10K type strain sequencing project: providing services to taxonomists for standard genome sequencing and annotation.</title>
        <authorList>
            <consortium name="The Broad Institute Genomics Platform"/>
            <consortium name="The Broad Institute Genome Sequencing Center for Infectious Disease"/>
            <person name="Wu L."/>
            <person name="Ma J."/>
        </authorList>
    </citation>
    <scope>NUCLEOTIDE SEQUENCE [LARGE SCALE GENOMIC DNA]</scope>
    <source>
        <strain evidence="7">JCM 14330</strain>
    </source>
</reference>
<dbReference type="InterPro" id="IPR029016">
    <property type="entry name" value="GAF-like_dom_sf"/>
</dbReference>
<evidence type="ECO:0000313" key="6">
    <source>
        <dbReference type="EMBL" id="GAA0504577.1"/>
    </source>
</evidence>
<dbReference type="SUPFAM" id="SSF55781">
    <property type="entry name" value="GAF domain-like"/>
    <property type="match status" value="1"/>
</dbReference>
<keyword evidence="2 6" id="KW-0238">DNA-binding</keyword>
<evidence type="ECO:0000259" key="5">
    <source>
        <dbReference type="PROSITE" id="PS51078"/>
    </source>
</evidence>
<dbReference type="Gene3D" id="3.30.450.40">
    <property type="match status" value="1"/>
</dbReference>
<dbReference type="SMART" id="SM00346">
    <property type="entry name" value="HTH_ICLR"/>
    <property type="match status" value="1"/>
</dbReference>
<dbReference type="GO" id="GO:0003677">
    <property type="term" value="F:DNA binding"/>
    <property type="evidence" value="ECO:0007669"/>
    <property type="project" value="UniProtKB-KW"/>
</dbReference>
<dbReference type="Pfam" id="PF09339">
    <property type="entry name" value="HTH_IclR"/>
    <property type="match status" value="1"/>
</dbReference>
<dbReference type="InterPro" id="IPR014757">
    <property type="entry name" value="Tscrpt_reg_IclR_C"/>
</dbReference>
<name>A0ABP3LNX9_9BURK</name>
<organism evidence="6 7">
    <name type="scientific">Pigmentiphaga daeguensis</name>
    <dbReference type="NCBI Taxonomy" id="414049"/>
    <lineage>
        <taxon>Bacteria</taxon>
        <taxon>Pseudomonadati</taxon>
        <taxon>Pseudomonadota</taxon>
        <taxon>Betaproteobacteria</taxon>
        <taxon>Burkholderiales</taxon>
        <taxon>Alcaligenaceae</taxon>
        <taxon>Pigmentiphaga</taxon>
    </lineage>
</organism>
<evidence type="ECO:0000256" key="2">
    <source>
        <dbReference type="ARBA" id="ARBA00023125"/>
    </source>
</evidence>
<evidence type="ECO:0000256" key="3">
    <source>
        <dbReference type="ARBA" id="ARBA00023163"/>
    </source>
</evidence>
<dbReference type="Pfam" id="PF01614">
    <property type="entry name" value="IclR_C"/>
    <property type="match status" value="1"/>
</dbReference>
<dbReference type="RefSeq" id="WP_087836758.1">
    <property type="nucleotide sequence ID" value="NZ_BAAAEN010000006.1"/>
</dbReference>
<sequence length="269" mass="30232">MARNLDGGYRLCQSLVKGLDILAALNRSSGGSASIAELTRTTGMHRTTIKRLLETLREAGYLEWDPATNLYRLTFRVHQLSYGFRDNVAITEVAWPMMRALSRAIVWPCSIVSLEGDEMIVRASTRSYSPLSFHPGMPGRRLPILTTAAGRAYLAYAQLEELAAILDLLQGRTDDYARLAADDRFVQTLIAQTRERGYALNQGEWTDEPKFGGVAVPLRFQDRAVSSLNVIFLSRGVKDDAARRKIVDHLFEAQREIEERFAAHRQQMG</sequence>
<dbReference type="PANTHER" id="PTHR30136">
    <property type="entry name" value="HELIX-TURN-HELIX TRANSCRIPTIONAL REGULATOR, ICLR FAMILY"/>
    <property type="match status" value="1"/>
</dbReference>
<gene>
    <name evidence="6" type="ORF">GCM10009097_21860</name>
</gene>
<comment type="caution">
    <text evidence="6">The sequence shown here is derived from an EMBL/GenBank/DDBJ whole genome shotgun (WGS) entry which is preliminary data.</text>
</comment>
<dbReference type="InterPro" id="IPR005471">
    <property type="entry name" value="Tscrpt_reg_IclR_N"/>
</dbReference>
<evidence type="ECO:0000313" key="7">
    <source>
        <dbReference type="Proteomes" id="UP001501706"/>
    </source>
</evidence>
<dbReference type="InterPro" id="IPR036390">
    <property type="entry name" value="WH_DNA-bd_sf"/>
</dbReference>
<evidence type="ECO:0000256" key="1">
    <source>
        <dbReference type="ARBA" id="ARBA00023015"/>
    </source>
</evidence>
<keyword evidence="3" id="KW-0804">Transcription</keyword>
<proteinExistence type="predicted"/>
<protein>
    <submittedName>
        <fullName evidence="6">DNA-binding transcriptional regulator</fullName>
    </submittedName>
</protein>
<dbReference type="InterPro" id="IPR050707">
    <property type="entry name" value="HTH_MetabolicPath_Reg"/>
</dbReference>
<feature type="domain" description="IclR-ED" evidence="5">
    <location>
        <begin position="76"/>
        <end position="263"/>
    </location>
</feature>
<dbReference type="Proteomes" id="UP001501706">
    <property type="component" value="Unassembled WGS sequence"/>
</dbReference>
<feature type="domain" description="HTH iclR-type" evidence="4">
    <location>
        <begin position="12"/>
        <end position="75"/>
    </location>
</feature>
<keyword evidence="7" id="KW-1185">Reference proteome</keyword>
<dbReference type="SUPFAM" id="SSF46785">
    <property type="entry name" value="Winged helix' DNA-binding domain"/>
    <property type="match status" value="1"/>
</dbReference>
<dbReference type="PROSITE" id="PS51077">
    <property type="entry name" value="HTH_ICLR"/>
    <property type="match status" value="1"/>
</dbReference>
<dbReference type="InterPro" id="IPR036388">
    <property type="entry name" value="WH-like_DNA-bd_sf"/>
</dbReference>
<dbReference type="PANTHER" id="PTHR30136:SF23">
    <property type="entry name" value="DNA-BINDING TRANSCRIPTIONAL ACTIVATOR MHPR"/>
    <property type="match status" value="1"/>
</dbReference>
<dbReference type="PROSITE" id="PS51078">
    <property type="entry name" value="ICLR_ED"/>
    <property type="match status" value="1"/>
</dbReference>